<comment type="similarity">
    <text evidence="8 9">Belongs to the TonB-dependent receptor family.</text>
</comment>
<feature type="domain" description="TonB-dependent receptor plug" evidence="12">
    <location>
        <begin position="131"/>
        <end position="255"/>
    </location>
</feature>
<comment type="caution">
    <text evidence="13">The sequence shown here is derived from an EMBL/GenBank/DDBJ whole genome shotgun (WGS) entry which is preliminary data.</text>
</comment>
<dbReference type="InterPro" id="IPR023996">
    <property type="entry name" value="TonB-dep_OMP_SusC/RagA"/>
</dbReference>
<proteinExistence type="inferred from homology"/>
<keyword evidence="14" id="KW-1185">Reference proteome</keyword>
<feature type="chain" id="PRO_5046272438" evidence="10">
    <location>
        <begin position="24"/>
        <end position="1092"/>
    </location>
</feature>
<dbReference type="InterPro" id="IPR008969">
    <property type="entry name" value="CarboxyPept-like_regulatory"/>
</dbReference>
<dbReference type="NCBIfam" id="TIGR04057">
    <property type="entry name" value="SusC_RagA_signa"/>
    <property type="match status" value="1"/>
</dbReference>
<dbReference type="SUPFAM" id="SSF56935">
    <property type="entry name" value="Porins"/>
    <property type="match status" value="1"/>
</dbReference>
<dbReference type="Pfam" id="PF00593">
    <property type="entry name" value="TonB_dep_Rec_b-barrel"/>
    <property type="match status" value="1"/>
</dbReference>
<comment type="subcellular location">
    <subcellularLocation>
        <location evidence="1 8">Cell outer membrane</location>
        <topology evidence="1 8">Multi-pass membrane protein</topology>
    </subcellularLocation>
</comment>
<sequence length="1092" mass="121466">MKILTKILLICGLVLTGVSWSHAQSPNLFTVRGKVVEAKDSSAVIGVTVAELDRDNRIVKGVTTDVEGNFVIRVSNQNNTLSFSSIGFKTQKVAIKGRSNIKIWMESSSADLDEVVVTAKPTDNGLMTVSERNTTIAVAKIDAKVLEDMQGTSIDQMLQGRLAGVDITAASGDPGTGMQIRIRGTSSINSSVDPMIVVDGMPYETSIPSDFNFGTADEMGYASLLNLAPSDIKNIAVLKDAAATAMWGSRAANGVVVINTKRGAIGTPKVTYTFKGSISKQPNAIPMLSGDQYSMLIPESYMNRNGIPLNTQNIKEFQYDPNDPYWYNNYSQNVNWVDAITQLGYSQDHNVSIMGGGEKAKYYASTGYFNQVGTTIGTGLDRINTRINLDYNVSNRIRFKTDLSFTHSVNNRNYVSSLTGNKDLVRSVAYSKMPNMSIYEYNDLGQLTGNFFSPLTNIQGTFTGLTNATYNPVAMVKSAKNIITSERIIPHFQVQYDLAPGRWVATFDVQFDINNNKTSSFLPQVATGQAFTSSFVNVATDGDADGFAVTTKSTLIYTPKIKNTKHDFTSLWALNTSDVKSVWQESYVTNTASSDLTDASNPARLTTSRLASGVSQTRNVGLLWNVHYGFLDRYIIDLGLRGDGNSRFGPDYRYGLFPSISAKWILSDEPFMRPLEHIFEHLGIRASYGQSGNAPRYDYLYYGKYNTLGWSYLGDAAVVPQTMQLNNLRWERIIGRNLGVNIITSKRKLTLDAEFYQNSTKDLFFENLQIPAYTGFSNVQMNVGTMDNMGWELNLMYNPYKTKDWSVDFNFNIARNINVIREISDLYPRTGGNATLNGAYLTYMQVNNPFGSFYGYRYLGVYKDKASTVAKGKSGEPIVTPDGQSVYMRFNYPNTDYTFQPGDAMYEDVNKDGNINYMDLVYLGNSNPAFTGGFGGSVSYKSFKLTTFFNFRSDYDVVNATRMNTTNMYGFGNQSTEVLARWRKEGDVTMVPRALYNSGYNWLGSSRYVEDASFVRFRTATFSYTFPKQVLKTLHFTALRAYATVENLITWTKYTGQDPEVQMRGSDPFRVATDNSMTPPAKTVTFGFAATF</sequence>
<reference evidence="13 14" key="1">
    <citation type="submission" date="2023-05" db="EMBL/GenBank/DDBJ databases">
        <title>Novel species of genus Flectobacillus isolated from stream in China.</title>
        <authorList>
            <person name="Lu H."/>
        </authorList>
    </citation>
    <scope>NUCLEOTIDE SEQUENCE [LARGE SCALE GENOMIC DNA]</scope>
    <source>
        <strain evidence="13 14">KCTC 42575</strain>
    </source>
</reference>
<evidence type="ECO:0000256" key="4">
    <source>
        <dbReference type="ARBA" id="ARBA00022692"/>
    </source>
</evidence>
<evidence type="ECO:0000256" key="2">
    <source>
        <dbReference type="ARBA" id="ARBA00022448"/>
    </source>
</evidence>
<evidence type="ECO:0000256" key="9">
    <source>
        <dbReference type="RuleBase" id="RU003357"/>
    </source>
</evidence>
<dbReference type="Gene3D" id="2.170.130.10">
    <property type="entry name" value="TonB-dependent receptor, plug domain"/>
    <property type="match status" value="1"/>
</dbReference>
<dbReference type="PROSITE" id="PS52016">
    <property type="entry name" value="TONB_DEPENDENT_REC_3"/>
    <property type="match status" value="1"/>
</dbReference>
<evidence type="ECO:0000259" key="12">
    <source>
        <dbReference type="Pfam" id="PF07715"/>
    </source>
</evidence>
<dbReference type="Proteomes" id="UP001236507">
    <property type="component" value="Unassembled WGS sequence"/>
</dbReference>
<name>A0ABT6Y3W4_9BACT</name>
<feature type="domain" description="TonB-dependent receptor-like beta-barrel" evidence="11">
    <location>
        <begin position="566"/>
        <end position="867"/>
    </location>
</feature>
<evidence type="ECO:0000256" key="6">
    <source>
        <dbReference type="ARBA" id="ARBA00023136"/>
    </source>
</evidence>
<dbReference type="Gene3D" id="2.40.170.20">
    <property type="entry name" value="TonB-dependent receptor, beta-barrel domain"/>
    <property type="match status" value="1"/>
</dbReference>
<dbReference type="EMBL" id="JASHIF010000002">
    <property type="protein sequence ID" value="MDI9858262.1"/>
    <property type="molecule type" value="Genomic_DNA"/>
</dbReference>
<gene>
    <name evidence="13" type="ORF">QM524_03460</name>
</gene>
<keyword evidence="7 8" id="KW-0998">Cell outer membrane</keyword>
<dbReference type="InterPro" id="IPR036942">
    <property type="entry name" value="Beta-barrel_TonB_sf"/>
</dbReference>
<dbReference type="InterPro" id="IPR000531">
    <property type="entry name" value="Beta-barrel_TonB"/>
</dbReference>
<dbReference type="InterPro" id="IPR018247">
    <property type="entry name" value="EF_Hand_1_Ca_BS"/>
</dbReference>
<evidence type="ECO:0000256" key="1">
    <source>
        <dbReference type="ARBA" id="ARBA00004571"/>
    </source>
</evidence>
<keyword evidence="6 8" id="KW-0472">Membrane</keyword>
<evidence type="ECO:0000256" key="7">
    <source>
        <dbReference type="ARBA" id="ARBA00023237"/>
    </source>
</evidence>
<feature type="signal peptide" evidence="10">
    <location>
        <begin position="1"/>
        <end position="23"/>
    </location>
</feature>
<organism evidence="13 14">
    <name type="scientific">Flectobacillus roseus</name>
    <dbReference type="NCBI Taxonomy" id="502259"/>
    <lineage>
        <taxon>Bacteria</taxon>
        <taxon>Pseudomonadati</taxon>
        <taxon>Bacteroidota</taxon>
        <taxon>Cytophagia</taxon>
        <taxon>Cytophagales</taxon>
        <taxon>Flectobacillaceae</taxon>
        <taxon>Flectobacillus</taxon>
    </lineage>
</organism>
<keyword evidence="3 8" id="KW-1134">Transmembrane beta strand</keyword>
<dbReference type="InterPro" id="IPR037066">
    <property type="entry name" value="Plug_dom_sf"/>
</dbReference>
<dbReference type="InterPro" id="IPR023997">
    <property type="entry name" value="TonB-dep_OMP_SusC/RagA_CS"/>
</dbReference>
<dbReference type="RefSeq" id="WP_283343503.1">
    <property type="nucleotide sequence ID" value="NZ_JASHIF010000002.1"/>
</dbReference>
<keyword evidence="4 8" id="KW-0812">Transmembrane</keyword>
<evidence type="ECO:0000256" key="3">
    <source>
        <dbReference type="ARBA" id="ARBA00022452"/>
    </source>
</evidence>
<evidence type="ECO:0000259" key="11">
    <source>
        <dbReference type="Pfam" id="PF00593"/>
    </source>
</evidence>
<accession>A0ABT6Y3W4</accession>
<dbReference type="InterPro" id="IPR039426">
    <property type="entry name" value="TonB-dep_rcpt-like"/>
</dbReference>
<keyword evidence="5 9" id="KW-0798">TonB box</keyword>
<keyword evidence="2 8" id="KW-0813">Transport</keyword>
<protein>
    <submittedName>
        <fullName evidence="13">SusC/RagA family TonB-linked outer membrane protein</fullName>
    </submittedName>
</protein>
<dbReference type="InterPro" id="IPR012910">
    <property type="entry name" value="Plug_dom"/>
</dbReference>
<evidence type="ECO:0000256" key="8">
    <source>
        <dbReference type="PROSITE-ProRule" id="PRU01360"/>
    </source>
</evidence>
<dbReference type="SUPFAM" id="SSF49464">
    <property type="entry name" value="Carboxypeptidase regulatory domain-like"/>
    <property type="match status" value="1"/>
</dbReference>
<evidence type="ECO:0000256" key="10">
    <source>
        <dbReference type="SAM" id="SignalP"/>
    </source>
</evidence>
<evidence type="ECO:0000313" key="13">
    <source>
        <dbReference type="EMBL" id="MDI9858262.1"/>
    </source>
</evidence>
<dbReference type="NCBIfam" id="TIGR04056">
    <property type="entry name" value="OMP_RagA_SusC"/>
    <property type="match status" value="1"/>
</dbReference>
<dbReference type="PROSITE" id="PS00018">
    <property type="entry name" value="EF_HAND_1"/>
    <property type="match status" value="1"/>
</dbReference>
<evidence type="ECO:0000313" key="14">
    <source>
        <dbReference type="Proteomes" id="UP001236507"/>
    </source>
</evidence>
<keyword evidence="10" id="KW-0732">Signal</keyword>
<dbReference type="Pfam" id="PF13715">
    <property type="entry name" value="CarbopepD_reg_2"/>
    <property type="match status" value="1"/>
</dbReference>
<evidence type="ECO:0000256" key="5">
    <source>
        <dbReference type="ARBA" id="ARBA00023077"/>
    </source>
</evidence>
<dbReference type="Pfam" id="PF07715">
    <property type="entry name" value="Plug"/>
    <property type="match status" value="1"/>
</dbReference>